<evidence type="ECO:0000256" key="7">
    <source>
        <dbReference type="ARBA" id="ARBA00023242"/>
    </source>
</evidence>
<protein>
    <submittedName>
        <fullName evidence="8">Uncharacterized protein</fullName>
    </submittedName>
</protein>
<dbReference type="PANTHER" id="PTHR21452:SF4">
    <property type="entry name" value="EXPORTIN-6"/>
    <property type="match status" value="1"/>
</dbReference>
<sequence>MDRFLAHIRPQSLLSLSIVRRLSSFKPKSFDIKARIVERKTLRALLDLVDQLDASYLTAKNKLPVPPLVVDTTYLSIKPPDPRFPIPGRIGPDRNQQNKHIPAQSTAKLDPKRYGIDGKLILDELLTMTLPVDHQKDSITQLMGTHMVLSSPTNKKEFLSNLINHENLEIRAYDCPSLLRYELHRLFLNYNVLMQPLTAITIILKTNSDMSTWSPKIEEERNELTDQFIKLAHEMCAYLAGKQYWADFIDPSSGRPYYGPHTADTLFETDERYRYFGINIVDLGCCRVVEHLQHDFMEDLAKALADYHDPRIDLVHKQHLHEQLNRFLIDPNSWQIALATFQQQQQQQHQNVVLSPLLIYFLLQVLEHSIRHRYGDQQQIRQILLWLFLHLFDAIPVFVRSKLCLLIVQIVRCDNQWPFDEYFQTCYHLMETQPFLGLLLLTTTIEELGQLNEDCNIKRCNQLKTILNQHVPHILQIIHVLINKQDHELKDALLIKQQVLKCLDRLINRLSILPLPSQLINDLFQYASSTWSIDALNCIHELILKQHLPRQYDAILHASLRHVIQLILIVEQNLSATIINKLTEILHSLFNLHLKRCESIENFPMFELLTGFYKFTLQQTTQDGFYACLDIWSIFIEYIKTNDEIRIMNKENSLEKYSQVLSSLSQELIHRIHNGQTIINNLEETTDLNDSETAIDRYIRESVDILSKLADIPILSSNILNLLVTLLQPDIEKYKSMQKLIQTSPDSSQQYLLINDESMRVCSQVLNSLNYLLYTFSRIANSCLLDNNNQQQSHFQTRLTLVHQFVQLIIYIIHIRFDLIHCSSKQLQNEFINVQTRAFECVNNLSQWLSQMLVLHNSNQDNRRLIQELIAHIIDNCAPLIDSNNYDKSISISVGSILSSLIPLTRQHMSFNEMNSIKHLIHRILSWNVMSNLKTNFQLYKLSIKIVLLLILTEQQSAEHFLRTIFQPLNIILSEPTTFFNQQQEPGSLRRTFLEYTILLTEVIESIRTENNKIRQHLFSSIQHLIINLNRFLSVIINRDTECETVLISLLLTCFEILRTQMGTELINTILQTSFSVFNIENIRNVLREPKPTAHTAVSRFLEFLSILVNEPGNSKLAQRFLPTIIELCTTALYPAICENFALDIRENYYKLVHNLLINNWRYFFKGNVLTTLNGDTETTANEHSFIQLMESIAWSFSQSDIEQFRTNLSSCNELQLKCGLYTKSIFHQHMSQALLSLLLTVLLVRSHELCRDDIISTLFYILTNDKTNNFVYFIQNYLEQSNIKIVLSDKYKHALLENYGRNETDLPSFAENLNNFIHDYRHHTTTSSL</sequence>
<evidence type="ECO:0000256" key="3">
    <source>
        <dbReference type="ARBA" id="ARBA00009466"/>
    </source>
</evidence>
<dbReference type="Pfam" id="PF10229">
    <property type="entry name" value="MMADHC"/>
    <property type="match status" value="1"/>
</dbReference>
<reference evidence="8" key="1">
    <citation type="submission" date="2021-02" db="EMBL/GenBank/DDBJ databases">
        <authorList>
            <person name="Nowell W R."/>
        </authorList>
    </citation>
    <scope>NUCLEOTIDE SEQUENCE</scope>
</reference>
<dbReference type="InterPro" id="IPR016024">
    <property type="entry name" value="ARM-type_fold"/>
</dbReference>
<keyword evidence="5" id="KW-0963">Cytoplasm</keyword>
<gene>
    <name evidence="8" type="ORF">TOA249_LOCUS9736</name>
</gene>
<comment type="caution">
    <text evidence="8">The sequence shown here is derived from an EMBL/GenBank/DDBJ whole genome shotgun (WGS) entry which is preliminary data.</text>
</comment>
<dbReference type="InterPro" id="IPR040016">
    <property type="entry name" value="XPO6"/>
</dbReference>
<dbReference type="PANTHER" id="PTHR21452">
    <property type="entry name" value="EXPORTIN-6"/>
    <property type="match status" value="1"/>
</dbReference>
<evidence type="ECO:0000256" key="4">
    <source>
        <dbReference type="ARBA" id="ARBA00022448"/>
    </source>
</evidence>
<evidence type="ECO:0000313" key="9">
    <source>
        <dbReference type="Proteomes" id="UP000663838"/>
    </source>
</evidence>
<organism evidence="8 9">
    <name type="scientific">Rotaria socialis</name>
    <dbReference type="NCBI Taxonomy" id="392032"/>
    <lineage>
        <taxon>Eukaryota</taxon>
        <taxon>Metazoa</taxon>
        <taxon>Spiralia</taxon>
        <taxon>Gnathifera</taxon>
        <taxon>Rotifera</taxon>
        <taxon>Eurotatoria</taxon>
        <taxon>Bdelloidea</taxon>
        <taxon>Philodinida</taxon>
        <taxon>Philodinidae</taxon>
        <taxon>Rotaria</taxon>
    </lineage>
</organism>
<keyword evidence="6" id="KW-0653">Protein transport</keyword>
<keyword evidence="7" id="KW-0539">Nucleus</keyword>
<dbReference type="GO" id="GO:0006611">
    <property type="term" value="P:protein export from nucleus"/>
    <property type="evidence" value="ECO:0007669"/>
    <property type="project" value="InterPro"/>
</dbReference>
<dbReference type="Proteomes" id="UP000663838">
    <property type="component" value="Unassembled WGS sequence"/>
</dbReference>
<evidence type="ECO:0000256" key="5">
    <source>
        <dbReference type="ARBA" id="ARBA00022490"/>
    </source>
</evidence>
<comment type="subcellular location">
    <subcellularLocation>
        <location evidence="2">Cytoplasm</location>
    </subcellularLocation>
    <subcellularLocation>
        <location evidence="1">Nucleus</location>
    </subcellularLocation>
</comment>
<dbReference type="GO" id="GO:0005634">
    <property type="term" value="C:nucleus"/>
    <property type="evidence" value="ECO:0007669"/>
    <property type="project" value="UniProtKB-SubCell"/>
</dbReference>
<dbReference type="GO" id="GO:0005049">
    <property type="term" value="F:nuclear export signal receptor activity"/>
    <property type="evidence" value="ECO:0007669"/>
    <property type="project" value="InterPro"/>
</dbReference>
<dbReference type="GO" id="GO:0009235">
    <property type="term" value="P:cobalamin metabolic process"/>
    <property type="evidence" value="ECO:0007669"/>
    <property type="project" value="InterPro"/>
</dbReference>
<accession>A0A821B6B4</accession>
<evidence type="ECO:0000256" key="6">
    <source>
        <dbReference type="ARBA" id="ARBA00022927"/>
    </source>
</evidence>
<evidence type="ECO:0000256" key="2">
    <source>
        <dbReference type="ARBA" id="ARBA00004496"/>
    </source>
</evidence>
<dbReference type="InterPro" id="IPR019362">
    <property type="entry name" value="MMADHC"/>
</dbReference>
<keyword evidence="4" id="KW-0813">Transport</keyword>
<comment type="similarity">
    <text evidence="3">Belongs to the exportin family.</text>
</comment>
<dbReference type="SUPFAM" id="SSF48371">
    <property type="entry name" value="ARM repeat"/>
    <property type="match status" value="1"/>
</dbReference>
<evidence type="ECO:0000313" key="8">
    <source>
        <dbReference type="EMBL" id="CAF4588042.1"/>
    </source>
</evidence>
<evidence type="ECO:0000256" key="1">
    <source>
        <dbReference type="ARBA" id="ARBA00004123"/>
    </source>
</evidence>
<proteinExistence type="inferred from homology"/>
<dbReference type="GO" id="GO:0005737">
    <property type="term" value="C:cytoplasm"/>
    <property type="evidence" value="ECO:0007669"/>
    <property type="project" value="UniProtKB-SubCell"/>
</dbReference>
<name>A0A821B6B4_9BILA</name>
<dbReference type="EMBL" id="CAJOBS010000490">
    <property type="protein sequence ID" value="CAF4588042.1"/>
    <property type="molecule type" value="Genomic_DNA"/>
</dbReference>